<reference evidence="1 2" key="1">
    <citation type="submission" date="2024-09" db="EMBL/GenBank/DDBJ databases">
        <authorList>
            <person name="Sun Q."/>
            <person name="Mori K."/>
        </authorList>
    </citation>
    <scope>NUCLEOTIDE SEQUENCE [LARGE SCALE GENOMIC DNA]</scope>
    <source>
        <strain evidence="1 2">JCM 3143</strain>
    </source>
</reference>
<evidence type="ECO:0000313" key="1">
    <source>
        <dbReference type="EMBL" id="MFB9628540.1"/>
    </source>
</evidence>
<comment type="caution">
    <text evidence="1">The sequence shown here is derived from an EMBL/GenBank/DDBJ whole genome shotgun (WGS) entry which is preliminary data.</text>
</comment>
<name>A0ABV5SA25_9ACTN</name>
<evidence type="ECO:0000313" key="2">
    <source>
        <dbReference type="Proteomes" id="UP001589532"/>
    </source>
</evidence>
<keyword evidence="2" id="KW-1185">Reference proteome</keyword>
<dbReference type="RefSeq" id="WP_344988533.1">
    <property type="nucleotide sequence ID" value="NZ_BAAAXV010000002.1"/>
</dbReference>
<proteinExistence type="predicted"/>
<sequence>MNNEVKVFFDEARANRPAARELLAMFTRSCRSLEEFERERQTLINAGISPDFLPDALSISSRRQDERALLTPDHPHPGP</sequence>
<gene>
    <name evidence="1" type="ORF">ACFFSA_36145</name>
</gene>
<accession>A0ABV5SA25</accession>
<protein>
    <submittedName>
        <fullName evidence="1">Uncharacterized protein</fullName>
    </submittedName>
</protein>
<organism evidence="1 2">
    <name type="scientific">Nonomuraea helvata</name>
    <dbReference type="NCBI Taxonomy" id="37484"/>
    <lineage>
        <taxon>Bacteria</taxon>
        <taxon>Bacillati</taxon>
        <taxon>Actinomycetota</taxon>
        <taxon>Actinomycetes</taxon>
        <taxon>Streptosporangiales</taxon>
        <taxon>Streptosporangiaceae</taxon>
        <taxon>Nonomuraea</taxon>
    </lineage>
</organism>
<dbReference type="EMBL" id="JBHMBW010000047">
    <property type="protein sequence ID" value="MFB9628540.1"/>
    <property type="molecule type" value="Genomic_DNA"/>
</dbReference>
<dbReference type="Proteomes" id="UP001589532">
    <property type="component" value="Unassembled WGS sequence"/>
</dbReference>